<evidence type="ECO:0000259" key="16">
    <source>
        <dbReference type="PROSITE" id="PS51918"/>
    </source>
</evidence>
<evidence type="ECO:0000313" key="18">
    <source>
        <dbReference type="Proteomes" id="UP000027341"/>
    </source>
</evidence>
<dbReference type="PROSITE" id="PS51918">
    <property type="entry name" value="RADICAL_SAM"/>
    <property type="match status" value="1"/>
</dbReference>
<dbReference type="InterPro" id="IPR058240">
    <property type="entry name" value="rSAM_sf"/>
</dbReference>
<dbReference type="InterPro" id="IPR022462">
    <property type="entry name" value="EpmB"/>
</dbReference>
<comment type="catalytic activity">
    <reaction evidence="1">
        <text>L-lysine = D-beta-lysine</text>
        <dbReference type="Rhea" id="RHEA:44148"/>
        <dbReference type="ChEBI" id="CHEBI:32551"/>
        <dbReference type="ChEBI" id="CHEBI:84138"/>
    </reaction>
</comment>
<dbReference type="GO" id="GO:0016853">
    <property type="term" value="F:isomerase activity"/>
    <property type="evidence" value="ECO:0007669"/>
    <property type="project" value="UniProtKB-KW"/>
</dbReference>
<evidence type="ECO:0000256" key="5">
    <source>
        <dbReference type="ARBA" id="ARBA00022363"/>
    </source>
</evidence>
<dbReference type="Gene3D" id="3.20.20.70">
    <property type="entry name" value="Aldolase class I"/>
    <property type="match status" value="1"/>
</dbReference>
<dbReference type="SFLD" id="SFLDG01070">
    <property type="entry name" value="PLP-dependent"/>
    <property type="match status" value="1"/>
</dbReference>
<dbReference type="InterPro" id="IPR013785">
    <property type="entry name" value="Aldolase_TIM"/>
</dbReference>
<evidence type="ECO:0000256" key="11">
    <source>
        <dbReference type="ARBA" id="ARBA00023014"/>
    </source>
</evidence>
<comment type="similarity">
    <text evidence="4">Belongs to the radical SAM superfamily. KamA family.</text>
</comment>
<dbReference type="EMBL" id="JMIU01000001">
    <property type="protein sequence ID" value="KDN96678.1"/>
    <property type="molecule type" value="Genomic_DNA"/>
</dbReference>
<comment type="cofactor">
    <cofactor evidence="2 15">
        <name>pyridoxal 5'-phosphate</name>
        <dbReference type="ChEBI" id="CHEBI:597326"/>
    </cofactor>
</comment>
<dbReference type="Proteomes" id="UP000027341">
    <property type="component" value="Unassembled WGS sequence"/>
</dbReference>
<feature type="binding site" evidence="14">
    <location>
        <position position="106"/>
    </location>
    <ligand>
        <name>[4Fe-4S] cluster</name>
        <dbReference type="ChEBI" id="CHEBI:49883"/>
        <note>4Fe-4S-S-AdoMet</note>
    </ligand>
</feature>
<dbReference type="AlphaFoldDB" id="A0A066ZSC0"/>
<evidence type="ECO:0000256" key="6">
    <source>
        <dbReference type="ARBA" id="ARBA00022485"/>
    </source>
</evidence>
<evidence type="ECO:0000313" key="17">
    <source>
        <dbReference type="EMBL" id="KDN96678.1"/>
    </source>
</evidence>
<comment type="caution">
    <text evidence="17">The sequence shown here is derived from an EMBL/GenBank/DDBJ whole genome shotgun (WGS) entry which is preliminary data.</text>
</comment>
<dbReference type="SUPFAM" id="SSF102114">
    <property type="entry name" value="Radical SAM enzymes"/>
    <property type="match status" value="1"/>
</dbReference>
<name>A0A066ZSC0_HYDMR</name>
<dbReference type="PIRSF" id="PIRSF004911">
    <property type="entry name" value="DUF160"/>
    <property type="match status" value="1"/>
</dbReference>
<keyword evidence="6 14" id="KW-0004">4Fe-4S</keyword>
<evidence type="ECO:0000256" key="2">
    <source>
        <dbReference type="ARBA" id="ARBA00001933"/>
    </source>
</evidence>
<evidence type="ECO:0000256" key="8">
    <source>
        <dbReference type="ARBA" id="ARBA00022723"/>
    </source>
</evidence>
<keyword evidence="10" id="KW-0408">Iron</keyword>
<evidence type="ECO:0000256" key="10">
    <source>
        <dbReference type="ARBA" id="ARBA00023004"/>
    </source>
</evidence>
<keyword evidence="9 15" id="KW-0663">Pyridoxal phosphate</keyword>
<dbReference type="PANTHER" id="PTHR30538:SF1">
    <property type="entry name" value="L-LYSINE 2,3-AMINOMUTASE"/>
    <property type="match status" value="1"/>
</dbReference>
<reference evidence="17 18" key="1">
    <citation type="submission" date="2014-04" db="EMBL/GenBank/DDBJ databases">
        <title>Draft genome sequence of Hydrogenovibrio marinus MH-110, a model organism for aerobic H2 metabolism.</title>
        <authorList>
            <person name="Cha H.J."/>
            <person name="Jo B.H."/>
            <person name="Hwang B.H."/>
        </authorList>
    </citation>
    <scope>NUCLEOTIDE SEQUENCE [LARGE SCALE GENOMIC DNA]</scope>
    <source>
        <strain evidence="17 18">MH-110</strain>
    </source>
</reference>
<evidence type="ECO:0000256" key="3">
    <source>
        <dbReference type="ARBA" id="ARBA00001966"/>
    </source>
</evidence>
<comment type="cofactor">
    <cofactor evidence="3">
        <name>[4Fe-4S] cluster</name>
        <dbReference type="ChEBI" id="CHEBI:49883"/>
    </cofactor>
</comment>
<protein>
    <recommendedName>
        <fullName evidence="5">L-lysine 2,3-aminomutase</fullName>
    </recommendedName>
    <alternativeName>
        <fullName evidence="13">EF-P post-translational modification enzyme B</fullName>
    </alternativeName>
</protein>
<dbReference type="GO" id="GO:0051539">
    <property type="term" value="F:4 iron, 4 sulfur cluster binding"/>
    <property type="evidence" value="ECO:0007669"/>
    <property type="project" value="UniProtKB-KW"/>
</dbReference>
<dbReference type="NCBIfam" id="TIGR03821">
    <property type="entry name" value="EFP_modif_epmB"/>
    <property type="match status" value="1"/>
</dbReference>
<keyword evidence="7" id="KW-0949">S-adenosyl-L-methionine</keyword>
<feature type="binding site" evidence="14">
    <location>
        <position position="103"/>
    </location>
    <ligand>
        <name>[4Fe-4S] cluster</name>
        <dbReference type="ChEBI" id="CHEBI:49883"/>
        <note>4Fe-4S-S-AdoMet</note>
    </ligand>
</feature>
<evidence type="ECO:0000256" key="7">
    <source>
        <dbReference type="ARBA" id="ARBA00022691"/>
    </source>
</evidence>
<feature type="binding site" evidence="14">
    <location>
        <position position="99"/>
    </location>
    <ligand>
        <name>[4Fe-4S] cluster</name>
        <dbReference type="ChEBI" id="CHEBI:49883"/>
        <note>4Fe-4S-S-AdoMet</note>
    </ligand>
</feature>
<keyword evidence="8 14" id="KW-0479">Metal-binding</keyword>
<keyword evidence="12" id="KW-0413">Isomerase</keyword>
<dbReference type="SFLD" id="SFLDS00029">
    <property type="entry name" value="Radical_SAM"/>
    <property type="match status" value="1"/>
</dbReference>
<dbReference type="STRING" id="28885.EI16_10530"/>
<proteinExistence type="inferred from homology"/>
<keyword evidence="11 14" id="KW-0411">Iron-sulfur</keyword>
<evidence type="ECO:0000256" key="14">
    <source>
        <dbReference type="PIRSR" id="PIRSR004911-1"/>
    </source>
</evidence>
<dbReference type="NCBIfam" id="TIGR00238">
    <property type="entry name" value="KamA family radical SAM protein"/>
    <property type="match status" value="1"/>
</dbReference>
<dbReference type="PANTHER" id="PTHR30538">
    <property type="entry name" value="LYSINE 2,3-AMINOMUTASE-RELATED"/>
    <property type="match status" value="1"/>
</dbReference>
<dbReference type="InterPro" id="IPR003739">
    <property type="entry name" value="Lys_aminomutase/Glu_NH3_mut"/>
</dbReference>
<dbReference type="InterPro" id="IPR007197">
    <property type="entry name" value="rSAM"/>
</dbReference>
<evidence type="ECO:0000256" key="1">
    <source>
        <dbReference type="ARBA" id="ARBA00001352"/>
    </source>
</evidence>
<gene>
    <name evidence="17" type="ORF">EI16_10530</name>
</gene>
<dbReference type="RefSeq" id="WP_155837709.1">
    <property type="nucleotide sequence ID" value="NZ_AP020335.1"/>
</dbReference>
<keyword evidence="18" id="KW-1185">Reference proteome</keyword>
<dbReference type="Pfam" id="PF04055">
    <property type="entry name" value="Radical_SAM"/>
    <property type="match status" value="1"/>
</dbReference>
<dbReference type="SFLD" id="SFLDF00314">
    <property type="entry name" value="L-lysine_2_3-aminomutase_(yjeK"/>
    <property type="match status" value="1"/>
</dbReference>
<evidence type="ECO:0000256" key="9">
    <source>
        <dbReference type="ARBA" id="ARBA00022898"/>
    </source>
</evidence>
<organism evidence="17 18">
    <name type="scientific">Hydrogenovibrio marinus</name>
    <dbReference type="NCBI Taxonomy" id="28885"/>
    <lineage>
        <taxon>Bacteria</taxon>
        <taxon>Pseudomonadati</taxon>
        <taxon>Pseudomonadota</taxon>
        <taxon>Gammaproteobacteria</taxon>
        <taxon>Thiotrichales</taxon>
        <taxon>Piscirickettsiaceae</taxon>
        <taxon>Hydrogenovibrio</taxon>
    </lineage>
</organism>
<accession>A0A066ZSC0</accession>
<dbReference type="CDD" id="cd01335">
    <property type="entry name" value="Radical_SAM"/>
    <property type="match status" value="1"/>
</dbReference>
<evidence type="ECO:0000256" key="15">
    <source>
        <dbReference type="PIRSR" id="PIRSR603739-50"/>
    </source>
</evidence>
<sequence>MIIQRLDELAAQIDIPLEILQRKTLNSDFKLKVPMHFAQQIEKGNLDDPLLRQILPSIEEAQTAVGFSQDPVGDLKANPTESLLHKYEGRALLITSPQCDIHCRYCFRRHFPYEQAKKRHWQQALELLATDSSIHEIILSGGDPLTLSEAGLIDLLHQLEQIPHLETLRIHSRTPVVAPNRANMKNWLAVLNASRFNKVLVVHCNHPNELSDETHQTFQLYRDVGVTLLNQCVLLKGVNDSAGTLKRLSKKLFSQGVLPYYCHLLDRVEGAAHFEVDTTPTWQIFETLRKELPGYLVPKLVREIAGEPYKTPIYENADT</sequence>
<evidence type="ECO:0000256" key="12">
    <source>
        <dbReference type="ARBA" id="ARBA00023235"/>
    </source>
</evidence>
<feature type="domain" description="Radical SAM core" evidence="16">
    <location>
        <begin position="85"/>
        <end position="296"/>
    </location>
</feature>
<evidence type="ECO:0000256" key="4">
    <source>
        <dbReference type="ARBA" id="ARBA00008703"/>
    </source>
</evidence>
<feature type="modified residue" description="N6-(pyridoxal phosphate)lysine" evidence="15">
    <location>
        <position position="310"/>
    </location>
</feature>
<dbReference type="GO" id="GO:0046872">
    <property type="term" value="F:metal ion binding"/>
    <property type="evidence" value="ECO:0007669"/>
    <property type="project" value="UniProtKB-KW"/>
</dbReference>
<evidence type="ECO:0000256" key="13">
    <source>
        <dbReference type="ARBA" id="ARBA00030756"/>
    </source>
</evidence>